<dbReference type="InterPro" id="IPR006321">
    <property type="entry name" value="PilT/PilU"/>
</dbReference>
<dbReference type="GO" id="GO:0005524">
    <property type="term" value="F:ATP binding"/>
    <property type="evidence" value="ECO:0007669"/>
    <property type="project" value="InterPro"/>
</dbReference>
<evidence type="ECO:0000256" key="1">
    <source>
        <dbReference type="ARBA" id="ARBA00006611"/>
    </source>
</evidence>
<dbReference type="Gene3D" id="3.40.50.300">
    <property type="entry name" value="P-loop containing nucleotide triphosphate hydrolases"/>
    <property type="match status" value="1"/>
</dbReference>
<feature type="domain" description="AAA+ ATPase" evidence="2">
    <location>
        <begin position="177"/>
        <end position="302"/>
    </location>
</feature>
<dbReference type="Pfam" id="PF00437">
    <property type="entry name" value="T2SSE"/>
    <property type="match status" value="1"/>
</dbReference>
<dbReference type="Proteomes" id="UP000199315">
    <property type="component" value="Unassembled WGS sequence"/>
</dbReference>
<dbReference type="STRING" id="1619234.SAMN05421730_100255"/>
<dbReference type="InterPro" id="IPR003593">
    <property type="entry name" value="AAA+_ATPase"/>
</dbReference>
<dbReference type="SUPFAM" id="SSF52540">
    <property type="entry name" value="P-loop containing nucleoside triphosphate hydrolases"/>
    <property type="match status" value="1"/>
</dbReference>
<evidence type="ECO:0000313" key="4">
    <source>
        <dbReference type="Proteomes" id="UP000199315"/>
    </source>
</evidence>
<dbReference type="InterPro" id="IPR050921">
    <property type="entry name" value="T4SS_GSP_E_ATPase"/>
</dbReference>
<evidence type="ECO:0000313" key="3">
    <source>
        <dbReference type="EMBL" id="SCP95602.1"/>
    </source>
</evidence>
<protein>
    <submittedName>
        <fullName evidence="3">Twitching motility protein PilT</fullName>
    </submittedName>
</protein>
<accession>A0A1D3TQ12</accession>
<comment type="similarity">
    <text evidence="1">Belongs to the GSP E family.</text>
</comment>
<dbReference type="SMART" id="SM00382">
    <property type="entry name" value="AAA"/>
    <property type="match status" value="1"/>
</dbReference>
<dbReference type="EMBL" id="FMKA01000002">
    <property type="protein sequence ID" value="SCP95602.1"/>
    <property type="molecule type" value="Genomic_DNA"/>
</dbReference>
<reference evidence="3 4" key="1">
    <citation type="submission" date="2016-09" db="EMBL/GenBank/DDBJ databases">
        <authorList>
            <person name="Capua I."/>
            <person name="De Benedictis P."/>
            <person name="Joannis T."/>
            <person name="Lombin L.H."/>
            <person name="Cattoli G."/>
        </authorList>
    </citation>
    <scope>NUCLEOTIDE SEQUENCE [LARGE SCALE GENOMIC DNA]</scope>
    <source>
        <strain evidence="3 4">GluBS11</strain>
    </source>
</reference>
<dbReference type="InterPro" id="IPR001482">
    <property type="entry name" value="T2SS/T4SS_dom"/>
</dbReference>
<organism evidence="3 4">
    <name type="scientific">Anaerobium acetethylicum</name>
    <dbReference type="NCBI Taxonomy" id="1619234"/>
    <lineage>
        <taxon>Bacteria</taxon>
        <taxon>Bacillati</taxon>
        <taxon>Bacillota</taxon>
        <taxon>Clostridia</taxon>
        <taxon>Lachnospirales</taxon>
        <taxon>Lachnospiraceae</taxon>
        <taxon>Anaerobium</taxon>
    </lineage>
</organism>
<dbReference type="GO" id="GO:0016887">
    <property type="term" value="F:ATP hydrolysis activity"/>
    <property type="evidence" value="ECO:0007669"/>
    <property type="project" value="InterPro"/>
</dbReference>
<dbReference type="CDD" id="cd01131">
    <property type="entry name" value="PilT"/>
    <property type="match status" value="1"/>
</dbReference>
<dbReference type="InterPro" id="IPR027417">
    <property type="entry name" value="P-loop_NTPase"/>
</dbReference>
<dbReference type="AlphaFoldDB" id="A0A1D3TQ12"/>
<keyword evidence="4" id="KW-1185">Reference proteome</keyword>
<dbReference type="Gene3D" id="3.30.450.90">
    <property type="match status" value="1"/>
</dbReference>
<dbReference type="NCBIfam" id="TIGR01420">
    <property type="entry name" value="pilT_fam"/>
    <property type="match status" value="1"/>
</dbReference>
<name>A0A1D3TQ12_9FIRM</name>
<gene>
    <name evidence="3" type="ORF">SAMN05421730_100255</name>
</gene>
<evidence type="ECO:0000259" key="2">
    <source>
        <dbReference type="SMART" id="SM00382"/>
    </source>
</evidence>
<dbReference type="PANTHER" id="PTHR30486">
    <property type="entry name" value="TWITCHING MOTILITY PROTEIN PILT"/>
    <property type="match status" value="1"/>
</dbReference>
<sequence>MKGKYLKKGNGFSTGLMNSLLHKRFMFEWFSYDGFYTDRQGEIRDGNERRIYMEVIEILKSGIEKGCSDIFVVPGCPVSMKINGIVLPFSDEKVRASDAEEILHDIYKIENNRSMDTLLKTGDDDFSFSLKGTGRFRCNAYRQRGSLAAVLRVVAFGLPDPEAMQIPDGIMDLSQRRKGLVLITGPAGSGKSTTLACMTDQINRERNAHIITIEDPIEFIHLHNKSIVSQREISQDTESYNTALKAALRQAPNVLLLGEMRDFETIQTALTAAETGQLVLSTMHTLGAAKTIERIIDVFPENQQQQIRTQLSITLEAVVSQQLIPGVGGGLEPAFEIMFTNGDIQNMIKEGKSHQIDNAVCSGASQGMTTMDAYIMDLYKKGKISRENAVMYSMHPEIMIKKLG</sequence>
<proteinExistence type="inferred from homology"/>